<evidence type="ECO:0000313" key="3">
    <source>
        <dbReference type="WBParaSite" id="jg7668"/>
    </source>
</evidence>
<keyword evidence="2" id="KW-1185">Reference proteome</keyword>
<dbReference type="Proteomes" id="UP000887574">
    <property type="component" value="Unplaced"/>
</dbReference>
<evidence type="ECO:0000256" key="1">
    <source>
        <dbReference type="SAM" id="MobiDB-lite"/>
    </source>
</evidence>
<proteinExistence type="predicted"/>
<feature type="compositionally biased region" description="Basic and acidic residues" evidence="1">
    <location>
        <begin position="1"/>
        <end position="15"/>
    </location>
</feature>
<evidence type="ECO:0000313" key="2">
    <source>
        <dbReference type="Proteomes" id="UP000887574"/>
    </source>
</evidence>
<protein>
    <submittedName>
        <fullName evidence="3">Uncharacterized protein</fullName>
    </submittedName>
</protein>
<feature type="region of interest" description="Disordered" evidence="1">
    <location>
        <begin position="1"/>
        <end position="22"/>
    </location>
</feature>
<sequence length="110" mass="12259">MQEIYGERGSKRSDSTGKQNTGQQLQTILFKKGKAQRQLWFVGRAYRSTHTGLLTSTPWLLALYVSSLGVCSPYPHPSCSKAANKAHHCCCYSYQMLLDWAGKLTVSGNE</sequence>
<dbReference type="AlphaFoldDB" id="A0A915EN28"/>
<reference evidence="3" key="1">
    <citation type="submission" date="2022-11" db="UniProtKB">
        <authorList>
            <consortium name="WormBaseParasite"/>
        </authorList>
    </citation>
    <scope>IDENTIFICATION</scope>
</reference>
<accession>A0A915EN28</accession>
<name>A0A915EN28_9BILA</name>
<dbReference type="WBParaSite" id="jg7668">
    <property type="protein sequence ID" value="jg7668"/>
    <property type="gene ID" value="jg7668"/>
</dbReference>
<organism evidence="2 3">
    <name type="scientific">Ditylenchus dipsaci</name>
    <dbReference type="NCBI Taxonomy" id="166011"/>
    <lineage>
        <taxon>Eukaryota</taxon>
        <taxon>Metazoa</taxon>
        <taxon>Ecdysozoa</taxon>
        <taxon>Nematoda</taxon>
        <taxon>Chromadorea</taxon>
        <taxon>Rhabditida</taxon>
        <taxon>Tylenchina</taxon>
        <taxon>Tylenchomorpha</taxon>
        <taxon>Sphaerularioidea</taxon>
        <taxon>Anguinidae</taxon>
        <taxon>Anguininae</taxon>
        <taxon>Ditylenchus</taxon>
    </lineage>
</organism>